<evidence type="ECO:0000313" key="4">
    <source>
        <dbReference type="Proteomes" id="UP000593564"/>
    </source>
</evidence>
<proteinExistence type="predicted"/>
<sequence length="250" mass="28471">MSWNPQMEVNYANATFPYNSAGSFINFFEGLAYEHVNFIFADSLPAQEGMYPSMHTSLYKFGLSEPGSVSYYDYSPAHVLNEHAPTMDEYSRHLENFSTMTSEQTAAVHTQWEGNSSTNIDANHVDVECLQGNHNARDYQVVWQDNVDPDNMTYEELLELGEAVGTQGRGLSQDLISLLPVRKFKSGFFSRKKSRNERCVICQMEYKRGEQQVILPCKHLYHADCGTRWLSINKACPICYTEVFGDASKH</sequence>
<evidence type="ECO:0000313" key="3">
    <source>
        <dbReference type="EMBL" id="KAF5937203.1"/>
    </source>
</evidence>
<comment type="caution">
    <text evidence="3">The sequence shown here is derived from an EMBL/GenBank/DDBJ whole genome shotgun (WGS) entry which is preliminary data.</text>
</comment>
<protein>
    <recommendedName>
        <fullName evidence="2">RING-type domain-containing protein</fullName>
    </recommendedName>
</protein>
<accession>A0A7J7G8X0</accession>
<dbReference type="GO" id="GO:0004842">
    <property type="term" value="F:ubiquitin-protein transferase activity"/>
    <property type="evidence" value="ECO:0007669"/>
    <property type="project" value="InterPro"/>
</dbReference>
<keyword evidence="1" id="KW-0863">Zinc-finger</keyword>
<dbReference type="Proteomes" id="UP000593564">
    <property type="component" value="Unassembled WGS sequence"/>
</dbReference>
<dbReference type="GO" id="GO:0016567">
    <property type="term" value="P:protein ubiquitination"/>
    <property type="evidence" value="ECO:0007669"/>
    <property type="project" value="InterPro"/>
</dbReference>
<keyword evidence="1" id="KW-0862">Zinc</keyword>
<dbReference type="GO" id="GO:0008270">
    <property type="term" value="F:zinc ion binding"/>
    <property type="evidence" value="ECO:0007669"/>
    <property type="project" value="UniProtKB-KW"/>
</dbReference>
<dbReference type="Pfam" id="PF13639">
    <property type="entry name" value="zf-RING_2"/>
    <property type="match status" value="1"/>
</dbReference>
<evidence type="ECO:0000256" key="1">
    <source>
        <dbReference type="PROSITE-ProRule" id="PRU00175"/>
    </source>
</evidence>
<reference evidence="4" key="1">
    <citation type="journal article" date="2020" name="Nat. Commun.">
        <title>Genome assembly of wild tea tree DASZ reveals pedigree and selection history of tea varieties.</title>
        <authorList>
            <person name="Zhang W."/>
            <person name="Zhang Y."/>
            <person name="Qiu H."/>
            <person name="Guo Y."/>
            <person name="Wan H."/>
            <person name="Zhang X."/>
            <person name="Scossa F."/>
            <person name="Alseekh S."/>
            <person name="Zhang Q."/>
            <person name="Wang P."/>
            <person name="Xu L."/>
            <person name="Schmidt M.H."/>
            <person name="Jia X."/>
            <person name="Li D."/>
            <person name="Zhu A."/>
            <person name="Guo F."/>
            <person name="Chen W."/>
            <person name="Ni D."/>
            <person name="Usadel B."/>
            <person name="Fernie A.R."/>
            <person name="Wen W."/>
        </authorList>
    </citation>
    <scope>NUCLEOTIDE SEQUENCE [LARGE SCALE GENOMIC DNA]</scope>
    <source>
        <strain evidence="4">cv. G240</strain>
    </source>
</reference>
<keyword evidence="1" id="KW-0479">Metal-binding</keyword>
<dbReference type="SUPFAM" id="SSF57850">
    <property type="entry name" value="RING/U-box"/>
    <property type="match status" value="1"/>
</dbReference>
<keyword evidence="4" id="KW-1185">Reference proteome</keyword>
<dbReference type="SMR" id="A0A7J7G8X0"/>
<organism evidence="3 4">
    <name type="scientific">Camellia sinensis</name>
    <name type="common">Tea plant</name>
    <name type="synonym">Thea sinensis</name>
    <dbReference type="NCBI Taxonomy" id="4442"/>
    <lineage>
        <taxon>Eukaryota</taxon>
        <taxon>Viridiplantae</taxon>
        <taxon>Streptophyta</taxon>
        <taxon>Embryophyta</taxon>
        <taxon>Tracheophyta</taxon>
        <taxon>Spermatophyta</taxon>
        <taxon>Magnoliopsida</taxon>
        <taxon>eudicotyledons</taxon>
        <taxon>Gunneridae</taxon>
        <taxon>Pentapetalae</taxon>
        <taxon>asterids</taxon>
        <taxon>Ericales</taxon>
        <taxon>Theaceae</taxon>
        <taxon>Camellia</taxon>
    </lineage>
</organism>
<reference evidence="3 4" key="2">
    <citation type="submission" date="2020-07" db="EMBL/GenBank/DDBJ databases">
        <title>Genome assembly of wild tea tree DASZ reveals pedigree and selection history of tea varieties.</title>
        <authorList>
            <person name="Zhang W."/>
        </authorList>
    </citation>
    <scope>NUCLEOTIDE SEQUENCE [LARGE SCALE GENOMIC DNA]</scope>
    <source>
        <strain evidence="4">cv. G240</strain>
        <tissue evidence="3">Leaf</tissue>
    </source>
</reference>
<dbReference type="InterPro" id="IPR001841">
    <property type="entry name" value="Znf_RING"/>
</dbReference>
<name>A0A7J7G8X0_CAMSI</name>
<dbReference type="SMART" id="SM00184">
    <property type="entry name" value="RING"/>
    <property type="match status" value="1"/>
</dbReference>
<dbReference type="OrthoDB" id="9984778at2759"/>
<dbReference type="PANTHER" id="PTHR46400:SF5">
    <property type="entry name" value="RING-TYPE DOMAIN-CONTAINING PROTEIN"/>
    <property type="match status" value="1"/>
</dbReference>
<dbReference type="AlphaFoldDB" id="A0A7J7G8X0"/>
<dbReference type="GO" id="GO:0046621">
    <property type="term" value="P:negative regulation of organ growth"/>
    <property type="evidence" value="ECO:0007669"/>
    <property type="project" value="InterPro"/>
</dbReference>
<gene>
    <name evidence="3" type="ORF">HYC85_024709</name>
</gene>
<dbReference type="GO" id="GO:0048437">
    <property type="term" value="P:floral organ development"/>
    <property type="evidence" value="ECO:0007669"/>
    <property type="project" value="TreeGrafter"/>
</dbReference>
<dbReference type="GO" id="GO:0031624">
    <property type="term" value="F:ubiquitin conjugating enzyme binding"/>
    <property type="evidence" value="ECO:0007669"/>
    <property type="project" value="TreeGrafter"/>
</dbReference>
<dbReference type="EMBL" id="JACBKZ010000012">
    <property type="protein sequence ID" value="KAF5937203.1"/>
    <property type="molecule type" value="Genomic_DNA"/>
</dbReference>
<dbReference type="FunFam" id="3.30.40.10:FF:000226">
    <property type="entry name" value="E3 ubiquitin ligase BIG BROTHER"/>
    <property type="match status" value="1"/>
</dbReference>
<dbReference type="Gene3D" id="3.30.40.10">
    <property type="entry name" value="Zinc/RING finger domain, C3HC4 (zinc finger)"/>
    <property type="match status" value="1"/>
</dbReference>
<dbReference type="InterPro" id="IPR033276">
    <property type="entry name" value="BB"/>
</dbReference>
<dbReference type="PROSITE" id="PS50089">
    <property type="entry name" value="ZF_RING_2"/>
    <property type="match status" value="1"/>
</dbReference>
<dbReference type="PANTHER" id="PTHR46400">
    <property type="entry name" value="RING/U-BOX SUPERFAMILY PROTEIN"/>
    <property type="match status" value="1"/>
</dbReference>
<dbReference type="InterPro" id="IPR013083">
    <property type="entry name" value="Znf_RING/FYVE/PHD"/>
</dbReference>
<evidence type="ECO:0000259" key="2">
    <source>
        <dbReference type="PROSITE" id="PS50089"/>
    </source>
</evidence>
<feature type="domain" description="RING-type" evidence="2">
    <location>
        <begin position="199"/>
        <end position="239"/>
    </location>
</feature>